<organism evidence="2 3">
    <name type="scientific">Prevotella koreensis</name>
    <dbReference type="NCBI Taxonomy" id="2490854"/>
    <lineage>
        <taxon>Bacteria</taxon>
        <taxon>Pseudomonadati</taxon>
        <taxon>Bacteroidota</taxon>
        <taxon>Bacteroidia</taxon>
        <taxon>Bacteroidales</taxon>
        <taxon>Prevotellaceae</taxon>
        <taxon>Prevotella</taxon>
    </lineage>
</organism>
<evidence type="ECO:0000313" key="2">
    <source>
        <dbReference type="EMBL" id="RUL58666.1"/>
    </source>
</evidence>
<name>A0A3S0PTF7_9BACT</name>
<accession>A0A3S0PTF7</accession>
<dbReference type="Gene3D" id="2.40.160.60">
    <property type="entry name" value="Outer membrane protein transport protein (OMPP1/FadL/TodX)"/>
    <property type="match status" value="1"/>
</dbReference>
<feature type="signal peptide" evidence="1">
    <location>
        <begin position="1"/>
        <end position="19"/>
    </location>
</feature>
<dbReference type="SUPFAM" id="SSF56935">
    <property type="entry name" value="Porins"/>
    <property type="match status" value="1"/>
</dbReference>
<dbReference type="EMBL" id="RYYU01000001">
    <property type="protein sequence ID" value="RUL58666.1"/>
    <property type="molecule type" value="Genomic_DNA"/>
</dbReference>
<evidence type="ECO:0000313" key="3">
    <source>
        <dbReference type="Proteomes" id="UP000278983"/>
    </source>
</evidence>
<feature type="chain" id="PRO_5018686662" evidence="1">
    <location>
        <begin position="20"/>
        <end position="540"/>
    </location>
</feature>
<dbReference type="OrthoDB" id="9765571at2"/>
<reference evidence="2 3" key="1">
    <citation type="submission" date="2018-12" db="EMBL/GenBank/DDBJ databases">
        <title>Genome sequencing of Prevotella sp. KCOM 3155 (= JS262).</title>
        <authorList>
            <person name="Kook J.-K."/>
            <person name="Park S.-N."/>
            <person name="Lim Y.K."/>
        </authorList>
    </citation>
    <scope>NUCLEOTIDE SEQUENCE [LARGE SCALE GENOMIC DNA]</scope>
    <source>
        <strain evidence="2 3">KCOM 3155</strain>
    </source>
</reference>
<keyword evidence="1" id="KW-0732">Signal</keyword>
<sequence length="540" mass="60317">MKKIIYVSLLFAMSLPAMAQETYENANIATEDLNGTARYVGMGGAMEALGADISTMSTNPAGIGLFRRPVISVSAGFISQQDARKFDFGNTSHASFDQIGLVYTAKSGKTSYLNIGFNYHKSRDFNYILNTVGKLNGASQNKLSYLKQAEEVFYPKGSLDKGIHGYDANGKNASTFSQIDYLYYNAMLTREIKEGGKTVLDFNPYDATGFTMDRANKGYVGEYDFNISSNLNDRVYLGMSIGFYDVHYNNYSEYAERIGSGNVVIGDERQITGTGFDVKFGAIFRPIEFSPFRIGVFIASPKYYDLKTVNSTTLKNNTPYGAYDKGRAGESYDFKFNTAWRFGLSLGHTVGNYLALGASYEFSDYSAMDNRIIDGEGYDWWYDTYYETSSSDSEMNRNTAYSLKGVSTLKLGLEYKPVPELALRFGYNYVSPMYNVNGFKNSTLQSPGSYYASTTDYTNWKATNRITCGLGYQVGSMNLDIAYQYSAQDGDFHPFMEYSGSSKTFTNSVTGETMSYNNIPDVTTVSNKRHQVIMTLGYRF</sequence>
<dbReference type="RefSeq" id="WP_126677762.1">
    <property type="nucleotide sequence ID" value="NZ_RYYU01000001.1"/>
</dbReference>
<dbReference type="Proteomes" id="UP000278983">
    <property type="component" value="Unassembled WGS sequence"/>
</dbReference>
<evidence type="ECO:0000256" key="1">
    <source>
        <dbReference type="SAM" id="SignalP"/>
    </source>
</evidence>
<gene>
    <name evidence="2" type="ORF">EHV08_02015</name>
</gene>
<dbReference type="AlphaFoldDB" id="A0A3S0PTF7"/>
<comment type="caution">
    <text evidence="2">The sequence shown here is derived from an EMBL/GenBank/DDBJ whole genome shotgun (WGS) entry which is preliminary data.</text>
</comment>
<keyword evidence="2" id="KW-0675">Receptor</keyword>
<proteinExistence type="predicted"/>
<keyword evidence="3" id="KW-1185">Reference proteome</keyword>
<protein>
    <submittedName>
        <fullName evidence="2">Hemin receptor</fullName>
    </submittedName>
</protein>